<name>A0A8T1JYQ6_9STRA</name>
<evidence type="ECO:0000313" key="7">
    <source>
        <dbReference type="Proteomes" id="UP000697107"/>
    </source>
</evidence>
<dbReference type="Proteomes" id="UP000774804">
    <property type="component" value="Unassembled WGS sequence"/>
</dbReference>
<feature type="compositionally biased region" description="Polar residues" evidence="1">
    <location>
        <begin position="85"/>
        <end position="97"/>
    </location>
</feature>
<evidence type="ECO:0000313" key="5">
    <source>
        <dbReference type="EMBL" id="KAG2977993.1"/>
    </source>
</evidence>
<evidence type="ECO:0000313" key="3">
    <source>
        <dbReference type="EMBL" id="KAG2896896.1"/>
    </source>
</evidence>
<proteinExistence type="predicted"/>
<sequence>MGEQELLAFTRFNKGLCSRVFPPGDVVASSPAENLMRKRSREESSREEREVLRVQRARQLSPIATQGIRSPDSDSAYSPEDTDATGEQATRCNNPDA</sequence>
<evidence type="ECO:0000313" key="2">
    <source>
        <dbReference type="EMBL" id="KAG2846437.1"/>
    </source>
</evidence>
<evidence type="ECO:0000313" key="4">
    <source>
        <dbReference type="EMBL" id="KAG2906511.1"/>
    </source>
</evidence>
<dbReference type="EMBL" id="RCML01000405">
    <property type="protein sequence ID" value="KAG2977993.1"/>
    <property type="molecule type" value="Genomic_DNA"/>
</dbReference>
<dbReference type="Proteomes" id="UP000760860">
    <property type="component" value="Unassembled WGS sequence"/>
</dbReference>
<organism evidence="5 7">
    <name type="scientific">Phytophthora cactorum</name>
    <dbReference type="NCBI Taxonomy" id="29920"/>
    <lineage>
        <taxon>Eukaryota</taxon>
        <taxon>Sar</taxon>
        <taxon>Stramenopiles</taxon>
        <taxon>Oomycota</taxon>
        <taxon>Peronosporomycetes</taxon>
        <taxon>Peronosporales</taxon>
        <taxon>Peronosporaceae</taxon>
        <taxon>Phytophthora</taxon>
    </lineage>
</organism>
<dbReference type="EMBL" id="RCMV01000966">
    <property type="protein sequence ID" value="KAG3211349.1"/>
    <property type="molecule type" value="Genomic_DNA"/>
</dbReference>
<dbReference type="EMBL" id="RCMG01000812">
    <property type="protein sequence ID" value="KAG2846437.1"/>
    <property type="molecule type" value="Genomic_DNA"/>
</dbReference>
<feature type="compositionally biased region" description="Polar residues" evidence="1">
    <location>
        <begin position="62"/>
        <end position="76"/>
    </location>
</feature>
<gene>
    <name evidence="2" type="ORF">PC113_g17981</name>
    <name evidence="3" type="ORF">PC115_g17380</name>
    <name evidence="4" type="ORF">PC117_g20497</name>
    <name evidence="5" type="ORF">PC118_g12535</name>
    <name evidence="6" type="ORF">PC129_g17674</name>
</gene>
<dbReference type="EMBL" id="RCMK01000957">
    <property type="protein sequence ID" value="KAG2906511.1"/>
    <property type="molecule type" value="Genomic_DNA"/>
</dbReference>
<reference evidence="5" key="1">
    <citation type="submission" date="2018-10" db="EMBL/GenBank/DDBJ databases">
        <title>Effector identification in a new, highly contiguous assembly of the strawberry crown rot pathogen Phytophthora cactorum.</title>
        <authorList>
            <person name="Armitage A.D."/>
            <person name="Nellist C.F."/>
            <person name="Bates H."/>
            <person name="Vickerstaff R.J."/>
            <person name="Harrison R.J."/>
        </authorList>
    </citation>
    <scope>NUCLEOTIDE SEQUENCE</scope>
    <source>
        <strain evidence="2">15-7</strain>
        <strain evidence="3">4032</strain>
        <strain evidence="4">4040</strain>
        <strain evidence="5">P415</strain>
        <strain evidence="6">P421</strain>
    </source>
</reference>
<feature type="region of interest" description="Disordered" evidence="1">
    <location>
        <begin position="21"/>
        <end position="97"/>
    </location>
</feature>
<protein>
    <submittedName>
        <fullName evidence="5">Uncharacterized protein</fullName>
    </submittedName>
</protein>
<dbReference type="Proteomes" id="UP000736787">
    <property type="component" value="Unassembled WGS sequence"/>
</dbReference>
<dbReference type="Proteomes" id="UP000697107">
    <property type="component" value="Unassembled WGS sequence"/>
</dbReference>
<comment type="caution">
    <text evidence="5">The sequence shown here is derived from an EMBL/GenBank/DDBJ whole genome shotgun (WGS) entry which is preliminary data.</text>
</comment>
<evidence type="ECO:0000313" key="6">
    <source>
        <dbReference type="EMBL" id="KAG3211349.1"/>
    </source>
</evidence>
<dbReference type="Proteomes" id="UP000735874">
    <property type="component" value="Unassembled WGS sequence"/>
</dbReference>
<dbReference type="EMBL" id="RCMI01000820">
    <property type="protein sequence ID" value="KAG2896896.1"/>
    <property type="molecule type" value="Genomic_DNA"/>
</dbReference>
<feature type="compositionally biased region" description="Basic and acidic residues" evidence="1">
    <location>
        <begin position="40"/>
        <end position="53"/>
    </location>
</feature>
<evidence type="ECO:0000256" key="1">
    <source>
        <dbReference type="SAM" id="MobiDB-lite"/>
    </source>
</evidence>
<dbReference type="AlphaFoldDB" id="A0A8T1JYQ6"/>
<accession>A0A8T1JYQ6</accession>